<evidence type="ECO:0000256" key="1">
    <source>
        <dbReference type="SAM" id="Phobius"/>
    </source>
</evidence>
<reference evidence="2 3" key="1">
    <citation type="journal article" date="2017" name="Front. Microbiol.">
        <title>Labilibaculum manganireducens gen. nov., sp. nov. and Labilibaculum filiforme sp. nov., Novel Bacteroidetes Isolated from Subsurface Sediments of the Baltic Sea.</title>
        <authorList>
            <person name="Vandieken V."/>
            <person name="Marshall I.P."/>
            <person name="Niemann H."/>
            <person name="Engelen B."/>
            <person name="Cypionka H."/>
        </authorList>
    </citation>
    <scope>NUCLEOTIDE SEQUENCE [LARGE SCALE GENOMIC DNA]</scope>
    <source>
        <strain evidence="2 3">59.10-2M</strain>
    </source>
</reference>
<protein>
    <submittedName>
        <fullName evidence="2">Uncharacterized protein</fullName>
    </submittedName>
</protein>
<proteinExistence type="predicted"/>
<feature type="transmembrane region" description="Helical" evidence="1">
    <location>
        <begin position="12"/>
        <end position="38"/>
    </location>
</feature>
<gene>
    <name evidence="2" type="ORF">BZG01_15095</name>
</gene>
<evidence type="ECO:0000313" key="3">
    <source>
        <dbReference type="Proteomes" id="UP000233618"/>
    </source>
</evidence>
<dbReference type="EMBL" id="MVDE01000026">
    <property type="protein sequence ID" value="PKQ64021.1"/>
    <property type="molecule type" value="Genomic_DNA"/>
</dbReference>
<accession>A0A2N3I150</accession>
<organism evidence="2 3">
    <name type="scientific">Labilibaculum manganireducens</name>
    <dbReference type="NCBI Taxonomy" id="1940525"/>
    <lineage>
        <taxon>Bacteria</taxon>
        <taxon>Pseudomonadati</taxon>
        <taxon>Bacteroidota</taxon>
        <taxon>Bacteroidia</taxon>
        <taxon>Marinilabiliales</taxon>
        <taxon>Marinifilaceae</taxon>
        <taxon>Labilibaculum</taxon>
    </lineage>
</organism>
<comment type="caution">
    <text evidence="2">The sequence shown here is derived from an EMBL/GenBank/DDBJ whole genome shotgun (WGS) entry which is preliminary data.</text>
</comment>
<sequence length="80" mass="9449">MYHFTSCISASAYFSTFFVICHVEIAIFVIDCSFYMLLLKKKIINILGYKHPLNGVLYNIQRIIQKNFSNEKLFLFLMQN</sequence>
<dbReference type="Proteomes" id="UP000233618">
    <property type="component" value="Unassembled WGS sequence"/>
</dbReference>
<keyword evidence="3" id="KW-1185">Reference proteome</keyword>
<dbReference type="AlphaFoldDB" id="A0A2N3I150"/>
<keyword evidence="1" id="KW-0812">Transmembrane</keyword>
<name>A0A2N3I150_9BACT</name>
<keyword evidence="1" id="KW-0472">Membrane</keyword>
<keyword evidence="1" id="KW-1133">Transmembrane helix</keyword>
<evidence type="ECO:0000313" key="2">
    <source>
        <dbReference type="EMBL" id="PKQ64021.1"/>
    </source>
</evidence>